<dbReference type="PANTHER" id="PTHR13228:SF3">
    <property type="entry name" value="CONSERVED OLIGOMERIC GOLGI COMPLEX SUBUNIT 5"/>
    <property type="match status" value="1"/>
</dbReference>
<evidence type="ECO:0000313" key="2">
    <source>
        <dbReference type="EMBL" id="KAF3859087.1"/>
    </source>
</evidence>
<dbReference type="PANTHER" id="PTHR13228">
    <property type="entry name" value="CONSERVED OLIGOMERIC GOLGI COMPLEX COMPONENT 5"/>
    <property type="match status" value="1"/>
</dbReference>
<dbReference type="EMBL" id="JAAKFY010000003">
    <property type="protein sequence ID" value="KAF3859087.1"/>
    <property type="molecule type" value="Genomic_DNA"/>
</dbReference>
<organism evidence="2 3">
    <name type="scientific">Dissostichus mawsoni</name>
    <name type="common">Antarctic cod</name>
    <dbReference type="NCBI Taxonomy" id="36200"/>
    <lineage>
        <taxon>Eukaryota</taxon>
        <taxon>Metazoa</taxon>
        <taxon>Chordata</taxon>
        <taxon>Craniata</taxon>
        <taxon>Vertebrata</taxon>
        <taxon>Euteleostomi</taxon>
        <taxon>Actinopterygii</taxon>
        <taxon>Neopterygii</taxon>
        <taxon>Teleostei</taxon>
        <taxon>Neoteleostei</taxon>
        <taxon>Acanthomorphata</taxon>
        <taxon>Eupercaria</taxon>
        <taxon>Perciformes</taxon>
        <taxon>Notothenioidei</taxon>
        <taxon>Nototheniidae</taxon>
        <taxon>Dissostichus</taxon>
    </lineage>
</organism>
<feature type="signal peptide" evidence="1">
    <location>
        <begin position="1"/>
        <end position="21"/>
    </location>
</feature>
<name>A0A7J5ZEJ5_DISMA</name>
<dbReference type="InterPro" id="IPR019465">
    <property type="entry name" value="Cog5"/>
</dbReference>
<keyword evidence="3" id="KW-1185">Reference proteome</keyword>
<proteinExistence type="predicted"/>
<dbReference type="Proteomes" id="UP000518266">
    <property type="component" value="Unassembled WGS sequence"/>
</dbReference>
<protein>
    <submittedName>
        <fullName evidence="2">Uncharacterized protein</fullName>
    </submittedName>
</protein>
<gene>
    <name evidence="2" type="ORF">F7725_021486</name>
</gene>
<dbReference type="GO" id="GO:0006891">
    <property type="term" value="P:intra-Golgi vesicle-mediated transport"/>
    <property type="evidence" value="ECO:0007669"/>
    <property type="project" value="InterPro"/>
</dbReference>
<dbReference type="OrthoDB" id="18786at2759"/>
<reference evidence="2 3" key="1">
    <citation type="submission" date="2020-03" db="EMBL/GenBank/DDBJ databases">
        <title>Dissostichus mawsoni Genome sequencing and assembly.</title>
        <authorList>
            <person name="Park H."/>
        </authorList>
    </citation>
    <scope>NUCLEOTIDE SEQUENCE [LARGE SCALE GENOMIC DNA]</scope>
    <source>
        <strain evidence="2">DM0001</strain>
        <tissue evidence="2">Muscle</tissue>
    </source>
</reference>
<keyword evidence="1" id="KW-0732">Signal</keyword>
<evidence type="ECO:0000256" key="1">
    <source>
        <dbReference type="SAM" id="SignalP"/>
    </source>
</evidence>
<comment type="caution">
    <text evidence="2">The sequence shown here is derived from an EMBL/GenBank/DDBJ whole genome shotgun (WGS) entry which is preliminary data.</text>
</comment>
<dbReference type="GO" id="GO:0017119">
    <property type="term" value="C:Golgi transport complex"/>
    <property type="evidence" value="ECO:0007669"/>
    <property type="project" value="InterPro"/>
</dbReference>
<dbReference type="AlphaFoldDB" id="A0A7J5ZEJ5"/>
<accession>A0A7J5ZEJ5</accession>
<sequence>MSAHNALLPVCLSAAVHSGECSQVIGPLTEGQRRNVAVVNSLYRLQQAVNKIVSGSGVCPPPAAEALSSCLEVSLKTASFFILY</sequence>
<evidence type="ECO:0000313" key="3">
    <source>
        <dbReference type="Proteomes" id="UP000518266"/>
    </source>
</evidence>
<feature type="chain" id="PRO_5029539851" evidence="1">
    <location>
        <begin position="22"/>
        <end position="84"/>
    </location>
</feature>